<dbReference type="EMBL" id="CM007902">
    <property type="protein sequence ID" value="OTG00420.1"/>
    <property type="molecule type" value="Genomic_DNA"/>
</dbReference>
<dbReference type="InParanoid" id="A0A251SNL6"/>
<dbReference type="EMBL" id="MNCJ02000328">
    <property type="protein sequence ID" value="KAF5772038.1"/>
    <property type="molecule type" value="Genomic_DNA"/>
</dbReference>
<reference evidence="2" key="2">
    <citation type="submission" date="2017-02" db="EMBL/GenBank/DDBJ databases">
        <title>Sunflower complete genome.</title>
        <authorList>
            <person name="Langlade N."/>
            <person name="Munos S."/>
        </authorList>
    </citation>
    <scope>NUCLEOTIDE SEQUENCE [LARGE SCALE GENOMIC DNA]</scope>
    <source>
        <tissue evidence="2">Leaves</tissue>
    </source>
</reference>
<dbReference type="Gramene" id="mRNA:HanXRQr2_Chr13g0572081">
    <property type="protein sequence ID" value="mRNA:HanXRQr2_Chr13g0572081"/>
    <property type="gene ID" value="HanXRQr2_Chr13g0572081"/>
</dbReference>
<dbReference type="PANTHER" id="PTHR10351">
    <property type="entry name" value="TRANSCRIPTION FACTOR BTF3 FAMILY MEMBER"/>
    <property type="match status" value="1"/>
</dbReference>
<evidence type="ECO:0000313" key="1">
    <source>
        <dbReference type="EMBL" id="KAF5772038.1"/>
    </source>
</evidence>
<accession>A0A251SNL6</accession>
<evidence type="ECO:0000313" key="3">
    <source>
        <dbReference type="Proteomes" id="UP000215914"/>
    </source>
</evidence>
<dbReference type="Proteomes" id="UP000215914">
    <property type="component" value="Chromosome 13"/>
</dbReference>
<organism evidence="2 3">
    <name type="scientific">Helianthus annuus</name>
    <name type="common">Common sunflower</name>
    <dbReference type="NCBI Taxonomy" id="4232"/>
    <lineage>
        <taxon>Eukaryota</taxon>
        <taxon>Viridiplantae</taxon>
        <taxon>Streptophyta</taxon>
        <taxon>Embryophyta</taxon>
        <taxon>Tracheophyta</taxon>
        <taxon>Spermatophyta</taxon>
        <taxon>Magnoliopsida</taxon>
        <taxon>eudicotyledons</taxon>
        <taxon>Gunneridae</taxon>
        <taxon>Pentapetalae</taxon>
        <taxon>asterids</taxon>
        <taxon>campanulids</taxon>
        <taxon>Asterales</taxon>
        <taxon>Asteraceae</taxon>
        <taxon>Asteroideae</taxon>
        <taxon>Heliantheae alliance</taxon>
        <taxon>Heliantheae</taxon>
        <taxon>Helianthus</taxon>
    </lineage>
</organism>
<evidence type="ECO:0000313" key="2">
    <source>
        <dbReference type="EMBL" id="OTG00420.1"/>
    </source>
</evidence>
<reference evidence="1" key="3">
    <citation type="submission" date="2020-06" db="EMBL/GenBank/DDBJ databases">
        <title>Helianthus annuus Genome sequencing and assembly Release 2.</title>
        <authorList>
            <person name="Gouzy J."/>
            <person name="Langlade N."/>
            <person name="Munos S."/>
        </authorList>
    </citation>
    <scope>NUCLEOTIDE SEQUENCE</scope>
    <source>
        <tissue evidence="1">Leaves</tissue>
    </source>
</reference>
<keyword evidence="3" id="KW-1185">Reference proteome</keyword>
<dbReference type="STRING" id="4232.A0A251SNL6"/>
<sequence length="70" mass="7669">MFLFYLHDILPGILNQLGPENLANLAKLAEQLQKQKIGTDPATAHDDDDEVPEHVAGETCETAAVEDQKP</sequence>
<dbReference type="OMA" id="MELMGPD"/>
<proteinExistence type="predicted"/>
<dbReference type="AlphaFoldDB" id="A0A251SNL6"/>
<reference evidence="1 3" key="1">
    <citation type="journal article" date="2017" name="Nature">
        <title>The sunflower genome provides insights into oil metabolism, flowering and Asterid evolution.</title>
        <authorList>
            <person name="Badouin H."/>
            <person name="Gouzy J."/>
            <person name="Grassa C.J."/>
            <person name="Murat F."/>
            <person name="Staton S.E."/>
            <person name="Cottret L."/>
            <person name="Lelandais-Briere C."/>
            <person name="Owens G.L."/>
            <person name="Carrere S."/>
            <person name="Mayjonade B."/>
            <person name="Legrand L."/>
            <person name="Gill N."/>
            <person name="Kane N.C."/>
            <person name="Bowers J.E."/>
            <person name="Hubner S."/>
            <person name="Bellec A."/>
            <person name="Berard A."/>
            <person name="Berges H."/>
            <person name="Blanchet N."/>
            <person name="Boniface M.C."/>
            <person name="Brunel D."/>
            <person name="Catrice O."/>
            <person name="Chaidir N."/>
            <person name="Claudel C."/>
            <person name="Donnadieu C."/>
            <person name="Faraut T."/>
            <person name="Fievet G."/>
            <person name="Helmstetter N."/>
            <person name="King M."/>
            <person name="Knapp S.J."/>
            <person name="Lai Z."/>
            <person name="Le Paslier M.C."/>
            <person name="Lippi Y."/>
            <person name="Lorenzon L."/>
            <person name="Mandel J.R."/>
            <person name="Marage G."/>
            <person name="Marchand G."/>
            <person name="Marquand E."/>
            <person name="Bret-Mestries E."/>
            <person name="Morien E."/>
            <person name="Nambeesan S."/>
            <person name="Nguyen T."/>
            <person name="Pegot-Espagnet P."/>
            <person name="Pouilly N."/>
            <person name="Raftis F."/>
            <person name="Sallet E."/>
            <person name="Schiex T."/>
            <person name="Thomas J."/>
            <person name="Vandecasteele C."/>
            <person name="Vares D."/>
            <person name="Vear F."/>
            <person name="Vautrin S."/>
            <person name="Crespi M."/>
            <person name="Mangin B."/>
            <person name="Burke J.M."/>
            <person name="Salse J."/>
            <person name="Munos S."/>
            <person name="Vincourt P."/>
            <person name="Rieseberg L.H."/>
            <person name="Langlade N.B."/>
        </authorList>
    </citation>
    <scope>NUCLEOTIDE SEQUENCE [LARGE SCALE GENOMIC DNA]</scope>
    <source>
        <strain evidence="3">cv. SF193</strain>
        <tissue evidence="1">Leaves</tissue>
    </source>
</reference>
<dbReference type="InterPro" id="IPR039370">
    <property type="entry name" value="BTF3"/>
</dbReference>
<name>A0A251SNL6_HELAN</name>
<gene>
    <name evidence="2" type="ORF">HannXRQ_Chr13g0390771</name>
    <name evidence="1" type="ORF">HanXRQr2_Chr13g0572081</name>
</gene>
<protein>
    <submittedName>
        <fullName evidence="2">Uncharacterized protein</fullName>
    </submittedName>
</protein>